<dbReference type="Pfam" id="PF00551">
    <property type="entry name" value="Formyl_trans_N"/>
    <property type="match status" value="1"/>
</dbReference>
<dbReference type="SUPFAM" id="SSF53328">
    <property type="entry name" value="Formyltransferase"/>
    <property type="match status" value="1"/>
</dbReference>
<dbReference type="InterPro" id="IPR036477">
    <property type="entry name" value="Formyl_transf_N_sf"/>
</dbReference>
<sequence>MKYAIACKSDSFWHLLQEKSPALLNNATYICKSQDDLLLLSKKNIDLIFFPHWSWIVSNKLIEEFTCICFHSTPLPYGRGGSPIQNMVLNGHQTTQVVALKMTNQLDAGPIYLRQDVSLLGGGEEVFRRIYLTIISMMKKLLHELPTPMPQIGDVTLFERRKKEQSNIDMNDSIEHIFDKIRVLDVDGYPPAYIDVGKYRLIFSHPIMRLSGDIEAHVRIQKHND</sequence>
<dbReference type="InterPro" id="IPR002376">
    <property type="entry name" value="Formyl_transf_N"/>
</dbReference>
<dbReference type="InterPro" id="IPR049355">
    <property type="entry name" value="Formyl_trans-like_C"/>
</dbReference>
<feature type="domain" description="Methionyl-tRNA formyltransferase-like C-terminal" evidence="2">
    <location>
        <begin position="164"/>
        <end position="220"/>
    </location>
</feature>
<name>A0AAJ5Z978_AERCA</name>
<dbReference type="RefSeq" id="WP_277856822.1">
    <property type="nucleotide sequence ID" value="NZ_CP120942.1"/>
</dbReference>
<evidence type="ECO:0000259" key="2">
    <source>
        <dbReference type="Pfam" id="PF21553"/>
    </source>
</evidence>
<dbReference type="AlphaFoldDB" id="A0AAJ5Z978"/>
<proteinExistence type="predicted"/>
<feature type="domain" description="Formyl transferase N-terminal" evidence="1">
    <location>
        <begin position="40"/>
        <end position="119"/>
    </location>
</feature>
<accession>A0AAJ5Z978</accession>
<reference evidence="3" key="1">
    <citation type="submission" date="2023-03" db="EMBL/GenBank/DDBJ databases">
        <title>Aeromonas caviae strain AC1520.</title>
        <authorList>
            <person name="Xie T."/>
            <person name="Zhang Q."/>
            <person name="Deng J."/>
            <person name="Li X."/>
        </authorList>
    </citation>
    <scope>NUCLEOTIDE SEQUENCE</scope>
    <source>
        <strain evidence="3">AC1520</strain>
    </source>
</reference>
<evidence type="ECO:0000259" key="1">
    <source>
        <dbReference type="Pfam" id="PF00551"/>
    </source>
</evidence>
<dbReference type="Proteomes" id="UP001218423">
    <property type="component" value="Chromosome"/>
</dbReference>
<evidence type="ECO:0000313" key="3">
    <source>
        <dbReference type="EMBL" id="WFF99343.1"/>
    </source>
</evidence>
<dbReference type="Gene3D" id="3.40.50.170">
    <property type="entry name" value="Formyl transferase, N-terminal domain"/>
    <property type="match status" value="1"/>
</dbReference>
<dbReference type="EMBL" id="CP120942">
    <property type="protein sequence ID" value="WFF99343.1"/>
    <property type="molecule type" value="Genomic_DNA"/>
</dbReference>
<dbReference type="Pfam" id="PF21553">
    <property type="entry name" value="Formyl_trans_C_2"/>
    <property type="match status" value="1"/>
</dbReference>
<dbReference type="Gene3D" id="3.10.25.20">
    <property type="match status" value="1"/>
</dbReference>
<organism evidence="3 4">
    <name type="scientific">Aeromonas caviae</name>
    <name type="common">Aeromonas punctata</name>
    <dbReference type="NCBI Taxonomy" id="648"/>
    <lineage>
        <taxon>Bacteria</taxon>
        <taxon>Pseudomonadati</taxon>
        <taxon>Pseudomonadota</taxon>
        <taxon>Gammaproteobacteria</taxon>
        <taxon>Aeromonadales</taxon>
        <taxon>Aeromonadaceae</taxon>
        <taxon>Aeromonas</taxon>
    </lineage>
</organism>
<gene>
    <name evidence="3" type="ORF">P5S46_07140</name>
</gene>
<dbReference type="GO" id="GO:0003824">
    <property type="term" value="F:catalytic activity"/>
    <property type="evidence" value="ECO:0007669"/>
    <property type="project" value="InterPro"/>
</dbReference>
<dbReference type="InterPro" id="IPR011034">
    <property type="entry name" value="Formyl_transferase-like_C_sf"/>
</dbReference>
<protein>
    <submittedName>
        <fullName evidence="3">Formyltransferase family protein</fullName>
    </submittedName>
</protein>
<evidence type="ECO:0000313" key="4">
    <source>
        <dbReference type="Proteomes" id="UP001218423"/>
    </source>
</evidence>
<dbReference type="SUPFAM" id="SSF50486">
    <property type="entry name" value="FMT C-terminal domain-like"/>
    <property type="match status" value="1"/>
</dbReference>